<name>A0A6J4JWE8_9ACTN</name>
<sequence length="39" mass="4394">MRRRELLGRPVADVVPDALLPTGREASTSRHPPPCDRDR</sequence>
<evidence type="ECO:0000313" key="2">
    <source>
        <dbReference type="EMBL" id="CAA9289085.1"/>
    </source>
</evidence>
<gene>
    <name evidence="2" type="ORF">AVDCRST_MAG48-378</name>
</gene>
<protein>
    <submittedName>
        <fullName evidence="2">Uncharacterized protein</fullName>
    </submittedName>
</protein>
<accession>A0A6J4JWE8</accession>
<organism evidence="2">
    <name type="scientific">uncultured Friedmanniella sp</name>
    <dbReference type="NCBI Taxonomy" id="335381"/>
    <lineage>
        <taxon>Bacteria</taxon>
        <taxon>Bacillati</taxon>
        <taxon>Actinomycetota</taxon>
        <taxon>Actinomycetes</taxon>
        <taxon>Propionibacteriales</taxon>
        <taxon>Nocardioidaceae</taxon>
        <taxon>Friedmanniella</taxon>
        <taxon>environmental samples</taxon>
    </lineage>
</organism>
<dbReference type="EMBL" id="CADCTS010000054">
    <property type="protein sequence ID" value="CAA9289085.1"/>
    <property type="molecule type" value="Genomic_DNA"/>
</dbReference>
<dbReference type="AlphaFoldDB" id="A0A6J4JWE8"/>
<evidence type="ECO:0000256" key="1">
    <source>
        <dbReference type="SAM" id="MobiDB-lite"/>
    </source>
</evidence>
<reference evidence="2" key="1">
    <citation type="submission" date="2020-02" db="EMBL/GenBank/DDBJ databases">
        <authorList>
            <person name="Meier V. D."/>
        </authorList>
    </citation>
    <scope>NUCLEOTIDE SEQUENCE</scope>
    <source>
        <strain evidence="2">AVDCRST_MAG48</strain>
    </source>
</reference>
<proteinExistence type="predicted"/>
<feature type="region of interest" description="Disordered" evidence="1">
    <location>
        <begin position="17"/>
        <end position="39"/>
    </location>
</feature>